<gene>
    <name evidence="2" type="ORF">Glove_21g136</name>
</gene>
<keyword evidence="1" id="KW-0175">Coiled coil</keyword>
<protein>
    <submittedName>
        <fullName evidence="2">Uncharacterized protein</fullName>
    </submittedName>
</protein>
<dbReference type="EMBL" id="PQFF01000019">
    <property type="protein sequence ID" value="RHZ88776.1"/>
    <property type="molecule type" value="Genomic_DNA"/>
</dbReference>
<evidence type="ECO:0000313" key="2">
    <source>
        <dbReference type="EMBL" id="RHZ88776.1"/>
    </source>
</evidence>
<dbReference type="Proteomes" id="UP000266861">
    <property type="component" value="Unassembled WGS sequence"/>
</dbReference>
<accession>A0A397JRW3</accession>
<evidence type="ECO:0000313" key="3">
    <source>
        <dbReference type="Proteomes" id="UP000266861"/>
    </source>
</evidence>
<sequence>MNEILKQLKLGKLDEDSINSQRKLTQIEWHWVFNELKKFLKPNIDIDSNLFLYFSDMHEVLIFRILFLVEFYHNGSSLSESIKGFDELTKIFKNINKFLKFFESDGSSMEFNIFKQIQIHNSKIINCEYSLTPNNQDEIKKLEKKYENRLLKNELKIKDLELEKLKNEIKDRVREKDLDDLNLTETNEMVSIWDNFIKSETYPLLADDFPKTKIDQQLHSIVAVCVEQ</sequence>
<organism evidence="2 3">
    <name type="scientific">Diversispora epigaea</name>
    <dbReference type="NCBI Taxonomy" id="1348612"/>
    <lineage>
        <taxon>Eukaryota</taxon>
        <taxon>Fungi</taxon>
        <taxon>Fungi incertae sedis</taxon>
        <taxon>Mucoromycota</taxon>
        <taxon>Glomeromycotina</taxon>
        <taxon>Glomeromycetes</taxon>
        <taxon>Diversisporales</taxon>
        <taxon>Diversisporaceae</taxon>
        <taxon>Diversispora</taxon>
    </lineage>
</organism>
<dbReference type="AlphaFoldDB" id="A0A397JRW3"/>
<proteinExistence type="predicted"/>
<reference evidence="2 3" key="1">
    <citation type="submission" date="2018-08" db="EMBL/GenBank/DDBJ databases">
        <title>Genome and evolution of the arbuscular mycorrhizal fungus Diversispora epigaea (formerly Glomus versiforme) and its bacterial endosymbionts.</title>
        <authorList>
            <person name="Sun X."/>
            <person name="Fei Z."/>
            <person name="Harrison M."/>
        </authorList>
    </citation>
    <scope>NUCLEOTIDE SEQUENCE [LARGE SCALE GENOMIC DNA]</scope>
    <source>
        <strain evidence="2 3">IT104</strain>
    </source>
</reference>
<feature type="coiled-coil region" evidence="1">
    <location>
        <begin position="143"/>
        <end position="175"/>
    </location>
</feature>
<name>A0A397JRW3_9GLOM</name>
<keyword evidence="3" id="KW-1185">Reference proteome</keyword>
<comment type="caution">
    <text evidence="2">The sequence shown here is derived from an EMBL/GenBank/DDBJ whole genome shotgun (WGS) entry which is preliminary data.</text>
</comment>
<evidence type="ECO:0000256" key="1">
    <source>
        <dbReference type="SAM" id="Coils"/>
    </source>
</evidence>